<dbReference type="Gene3D" id="2.160.20.80">
    <property type="entry name" value="E3 ubiquitin-protein ligase SopA"/>
    <property type="match status" value="1"/>
</dbReference>
<dbReference type="PANTHER" id="PTHR14136:SF17">
    <property type="entry name" value="BTB_POZ DOMAIN-CONTAINING PROTEIN KCTD9"/>
    <property type="match status" value="1"/>
</dbReference>
<keyword evidence="2" id="KW-0812">Transmembrane</keyword>
<evidence type="ECO:0000256" key="1">
    <source>
        <dbReference type="SAM" id="MobiDB-lite"/>
    </source>
</evidence>
<name>A0ABW2Y2L6_9ACTN</name>
<evidence type="ECO:0000313" key="3">
    <source>
        <dbReference type="EMBL" id="MFD0692330.1"/>
    </source>
</evidence>
<accession>A0ABW2Y2L6</accession>
<dbReference type="Proteomes" id="UP001597063">
    <property type="component" value="Unassembled WGS sequence"/>
</dbReference>
<keyword evidence="2" id="KW-1133">Transmembrane helix</keyword>
<dbReference type="SUPFAM" id="SSF141571">
    <property type="entry name" value="Pentapeptide repeat-like"/>
    <property type="match status" value="1"/>
</dbReference>
<feature type="region of interest" description="Disordered" evidence="1">
    <location>
        <begin position="122"/>
        <end position="145"/>
    </location>
</feature>
<dbReference type="EMBL" id="JBHTGP010000039">
    <property type="protein sequence ID" value="MFD0692330.1"/>
    <property type="molecule type" value="Genomic_DNA"/>
</dbReference>
<organism evidence="3 4">
    <name type="scientific">Actinomadura fibrosa</name>
    <dbReference type="NCBI Taxonomy" id="111802"/>
    <lineage>
        <taxon>Bacteria</taxon>
        <taxon>Bacillati</taxon>
        <taxon>Actinomycetota</taxon>
        <taxon>Actinomycetes</taxon>
        <taxon>Streptosporangiales</taxon>
        <taxon>Thermomonosporaceae</taxon>
        <taxon>Actinomadura</taxon>
    </lineage>
</organism>
<evidence type="ECO:0000313" key="4">
    <source>
        <dbReference type="Proteomes" id="UP001597063"/>
    </source>
</evidence>
<proteinExistence type="predicted"/>
<dbReference type="PANTHER" id="PTHR14136">
    <property type="entry name" value="BTB_POZ DOMAIN-CONTAINING PROTEIN KCTD9"/>
    <property type="match status" value="1"/>
</dbReference>
<dbReference type="InterPro" id="IPR051082">
    <property type="entry name" value="Pentapeptide-BTB/POZ_domain"/>
</dbReference>
<dbReference type="Pfam" id="PF00805">
    <property type="entry name" value="Pentapeptide"/>
    <property type="match status" value="4"/>
</dbReference>
<protein>
    <submittedName>
        <fullName evidence="3">Pentapeptide repeat-containing protein</fullName>
    </submittedName>
</protein>
<gene>
    <name evidence="3" type="ORF">ACFQZM_48135</name>
</gene>
<feature type="transmembrane region" description="Helical" evidence="2">
    <location>
        <begin position="37"/>
        <end position="57"/>
    </location>
</feature>
<keyword evidence="4" id="KW-1185">Reference proteome</keyword>
<comment type="caution">
    <text evidence="3">The sequence shown here is derived from an EMBL/GenBank/DDBJ whole genome shotgun (WGS) entry which is preliminary data.</text>
</comment>
<reference evidence="4" key="1">
    <citation type="journal article" date="2019" name="Int. J. Syst. Evol. Microbiol.">
        <title>The Global Catalogue of Microorganisms (GCM) 10K type strain sequencing project: providing services to taxonomists for standard genome sequencing and annotation.</title>
        <authorList>
            <consortium name="The Broad Institute Genomics Platform"/>
            <consortium name="The Broad Institute Genome Sequencing Center for Infectious Disease"/>
            <person name="Wu L."/>
            <person name="Ma J."/>
        </authorList>
    </citation>
    <scope>NUCLEOTIDE SEQUENCE [LARGE SCALE GENOMIC DNA]</scope>
    <source>
        <strain evidence="4">JCM 9371</strain>
    </source>
</reference>
<evidence type="ECO:0000256" key="2">
    <source>
        <dbReference type="SAM" id="Phobius"/>
    </source>
</evidence>
<dbReference type="InterPro" id="IPR001646">
    <property type="entry name" value="5peptide_repeat"/>
</dbReference>
<keyword evidence="2" id="KW-0472">Membrane</keyword>
<dbReference type="RefSeq" id="WP_165503031.1">
    <property type="nucleotide sequence ID" value="NZ_CAACUY010000101.1"/>
</dbReference>
<sequence length="351" mass="38488">MGLAVLAVGYAVALWRIPGWMGLNGKGGDAKDRHNARLLVVSAGGAVVVAISLLYTARNYRLSHRGQVTDRFTKALERLSSTDIDARLGGIYALAHVAADSSPHHDDVVEVLEAFVRRRAPTARLNDDDQPTLSRPRPLPEKPEADVQATLTALGARPNRPERRRLDLSRLHLTGARLQDADLQDADLSDANLQSTYLSAANLQSVNLSDANLQAANLQYADLSHAYMPYADLRGAHLAYANLRGARLAHMDLRGTYLQEVFLRYADLQGADLRYAILPGADLQNANLQDANLRSANLRHADLRYADLQDANLQDANLQVTDLRGANLQDIKGISEAKVRAMARVDKHTLF</sequence>